<keyword evidence="4" id="KW-1185">Reference proteome</keyword>
<dbReference type="OrthoDB" id="1933717at2759"/>
<dbReference type="GO" id="GO:0019748">
    <property type="term" value="P:secondary metabolic process"/>
    <property type="evidence" value="ECO:0007669"/>
    <property type="project" value="TreeGrafter"/>
</dbReference>
<protein>
    <submittedName>
        <fullName evidence="3">Putative short chain dehydrogenase protein</fullName>
    </submittedName>
</protein>
<evidence type="ECO:0000256" key="1">
    <source>
        <dbReference type="ARBA" id="ARBA00006484"/>
    </source>
</evidence>
<dbReference type="SUPFAM" id="SSF51735">
    <property type="entry name" value="NAD(P)-binding Rossmann-fold domains"/>
    <property type="match status" value="1"/>
</dbReference>
<dbReference type="HOGENOM" id="CLU_010194_9_0_1"/>
<name>M7T399_EUTLA</name>
<evidence type="ECO:0000256" key="2">
    <source>
        <dbReference type="SAM" id="MobiDB-lite"/>
    </source>
</evidence>
<dbReference type="InterPro" id="IPR036291">
    <property type="entry name" value="NAD(P)-bd_dom_sf"/>
</dbReference>
<dbReference type="Proteomes" id="UP000012174">
    <property type="component" value="Unassembled WGS sequence"/>
</dbReference>
<dbReference type="OMA" id="VTQAFKP"/>
<evidence type="ECO:0000313" key="4">
    <source>
        <dbReference type="Proteomes" id="UP000012174"/>
    </source>
</evidence>
<dbReference type="Pfam" id="PF00106">
    <property type="entry name" value="adh_short"/>
    <property type="match status" value="1"/>
</dbReference>
<dbReference type="PRINTS" id="PR00081">
    <property type="entry name" value="GDHRDH"/>
</dbReference>
<dbReference type="AlphaFoldDB" id="M7T399"/>
<dbReference type="EMBL" id="KB705649">
    <property type="protein sequence ID" value="EMR71338.1"/>
    <property type="molecule type" value="Genomic_DNA"/>
</dbReference>
<feature type="region of interest" description="Disordered" evidence="2">
    <location>
        <begin position="48"/>
        <end position="69"/>
    </location>
</feature>
<organism evidence="3 4">
    <name type="scientific">Eutypa lata (strain UCR-EL1)</name>
    <name type="common">Grapevine dieback disease fungus</name>
    <name type="synonym">Eutypa armeniacae</name>
    <dbReference type="NCBI Taxonomy" id="1287681"/>
    <lineage>
        <taxon>Eukaryota</taxon>
        <taxon>Fungi</taxon>
        <taxon>Dikarya</taxon>
        <taxon>Ascomycota</taxon>
        <taxon>Pezizomycotina</taxon>
        <taxon>Sordariomycetes</taxon>
        <taxon>Xylariomycetidae</taxon>
        <taxon>Xylariales</taxon>
        <taxon>Diatrypaceae</taxon>
        <taxon>Eutypa</taxon>
    </lineage>
</organism>
<evidence type="ECO:0000313" key="3">
    <source>
        <dbReference type="EMBL" id="EMR71338.1"/>
    </source>
</evidence>
<dbReference type="GO" id="GO:0016491">
    <property type="term" value="F:oxidoreductase activity"/>
    <property type="evidence" value="ECO:0007669"/>
    <property type="project" value="TreeGrafter"/>
</dbReference>
<reference evidence="4" key="1">
    <citation type="journal article" date="2013" name="Genome Announc.">
        <title>Draft genome sequence of the grapevine dieback fungus Eutypa lata UCR-EL1.</title>
        <authorList>
            <person name="Blanco-Ulate B."/>
            <person name="Rolshausen P.E."/>
            <person name="Cantu D."/>
        </authorList>
    </citation>
    <scope>NUCLEOTIDE SEQUENCE [LARGE SCALE GENOMIC DNA]</scope>
    <source>
        <strain evidence="4">UCR-EL1</strain>
    </source>
</reference>
<dbReference type="PANTHER" id="PTHR43544:SF32">
    <property type="entry name" value="CHAIN DEHYDROGENASE, PUTATIVE (AFU_ORTHOLOGUE AFUA_5G01530)-RELATED"/>
    <property type="match status" value="1"/>
</dbReference>
<gene>
    <name evidence="3" type="ORF">UCREL1_1624</name>
</gene>
<dbReference type="Gene3D" id="3.40.50.720">
    <property type="entry name" value="NAD(P)-binding Rossmann-like Domain"/>
    <property type="match status" value="1"/>
</dbReference>
<comment type="similarity">
    <text evidence="1">Belongs to the short-chain dehydrogenases/reductases (SDR) family.</text>
</comment>
<dbReference type="KEGG" id="ela:UCREL1_1624"/>
<accession>M7T399</accession>
<proteinExistence type="inferred from homology"/>
<dbReference type="InterPro" id="IPR051468">
    <property type="entry name" value="Fungal_SecMetab_SDRs"/>
</dbReference>
<dbReference type="GO" id="GO:0005737">
    <property type="term" value="C:cytoplasm"/>
    <property type="evidence" value="ECO:0007669"/>
    <property type="project" value="TreeGrafter"/>
</dbReference>
<dbReference type="PANTHER" id="PTHR43544">
    <property type="entry name" value="SHORT-CHAIN DEHYDROGENASE/REDUCTASE"/>
    <property type="match status" value="1"/>
</dbReference>
<dbReference type="InterPro" id="IPR002347">
    <property type="entry name" value="SDR_fam"/>
</dbReference>
<sequence length="362" mass="39304">MPRGTKHLTDGDRQRVRTLYFDAKLSPAEIERITGFTLGQIKRSRENVHVGKRTGRPKLTSPVDDGKEATRAKFKSIRRPTTPETPVLPPGNPLVNPVDPAKTIVLITGSNRGIGLEVVKALLRASPAEEDSPSGGPYHVFLCSRDWARGETAASSLVAEHENSLSVLPLDVTRAESIKWVAQTVDSIAGRVDILINNAAVMRYHHGDVAVPTLREALETNLVSAYAISETFKSLLMVQLPACKKDKRLLHVTCDLGSIANRSDPADKSYPITAPEYRISKAGLNMMAACQRFDLQGSGVKVAVYNAGYTATDLAGLDPAMKKSHGARDAAVVAEAFVKVIEGQRDEEFGQMLDTLEGTVPW</sequence>
<dbReference type="eggNOG" id="KOG1611">
    <property type="taxonomic scope" value="Eukaryota"/>
</dbReference>